<keyword evidence="3" id="KW-0964">Secreted</keyword>
<evidence type="ECO:0000256" key="9">
    <source>
        <dbReference type="PROSITE-ProRule" id="PRU00124"/>
    </source>
</evidence>
<dbReference type="EMBL" id="CAJHNH020000739">
    <property type="protein sequence ID" value="CAG5119587.1"/>
    <property type="molecule type" value="Genomic_DNA"/>
</dbReference>
<dbReference type="Gene3D" id="2.60.120.260">
    <property type="entry name" value="Galactose-binding domain-like"/>
    <property type="match status" value="1"/>
</dbReference>
<dbReference type="PROSITE" id="PS50068">
    <property type="entry name" value="LDLRA_2"/>
    <property type="match status" value="1"/>
</dbReference>
<evidence type="ECO:0000256" key="8">
    <source>
        <dbReference type="ARBA" id="ARBA00023180"/>
    </source>
</evidence>
<evidence type="ECO:0000256" key="7">
    <source>
        <dbReference type="ARBA" id="ARBA00023157"/>
    </source>
</evidence>
<dbReference type="CDD" id="cd00112">
    <property type="entry name" value="LDLa"/>
    <property type="match status" value="1"/>
</dbReference>
<evidence type="ECO:0000256" key="4">
    <source>
        <dbReference type="ARBA" id="ARBA00022729"/>
    </source>
</evidence>
<dbReference type="InterPro" id="IPR025155">
    <property type="entry name" value="WxxW_domain"/>
</dbReference>
<dbReference type="OrthoDB" id="6105840at2759"/>
<feature type="disulfide bond" evidence="9">
    <location>
        <begin position="490"/>
        <end position="508"/>
    </location>
</feature>
<evidence type="ECO:0000259" key="10">
    <source>
        <dbReference type="PROSITE" id="PS50022"/>
    </source>
</evidence>
<dbReference type="PROSITE" id="PS50022">
    <property type="entry name" value="FA58C_3"/>
    <property type="match status" value="1"/>
</dbReference>
<proteinExistence type="predicted"/>
<keyword evidence="8" id="KW-0325">Glycoprotein</keyword>
<dbReference type="InterPro" id="IPR050633">
    <property type="entry name" value="Neuropilin_MCO_CoagFactor"/>
</dbReference>
<keyword evidence="5" id="KW-0130">Cell adhesion</keyword>
<dbReference type="PANTHER" id="PTHR46806">
    <property type="entry name" value="F5/8 TYPE C DOMAIN-CONTAINING PROTEIN"/>
    <property type="match status" value="1"/>
</dbReference>
<dbReference type="InterPro" id="IPR008979">
    <property type="entry name" value="Galactose-bd-like_sf"/>
</dbReference>
<evidence type="ECO:0000313" key="11">
    <source>
        <dbReference type="EMBL" id="CAG5119587.1"/>
    </source>
</evidence>
<dbReference type="Proteomes" id="UP000678393">
    <property type="component" value="Unassembled WGS sequence"/>
</dbReference>
<dbReference type="InterPro" id="IPR000421">
    <property type="entry name" value="FA58C"/>
</dbReference>
<dbReference type="Pfam" id="PF13330">
    <property type="entry name" value="Mucin2_WxxW"/>
    <property type="match status" value="2"/>
</dbReference>
<keyword evidence="12" id="KW-1185">Reference proteome</keyword>
<dbReference type="GO" id="GO:0005576">
    <property type="term" value="C:extracellular region"/>
    <property type="evidence" value="ECO:0007669"/>
    <property type="project" value="UniProtKB-SubCell"/>
</dbReference>
<dbReference type="GO" id="GO:0005886">
    <property type="term" value="C:plasma membrane"/>
    <property type="evidence" value="ECO:0007669"/>
    <property type="project" value="TreeGrafter"/>
</dbReference>
<dbReference type="GO" id="GO:0012505">
    <property type="term" value="C:endomembrane system"/>
    <property type="evidence" value="ECO:0007669"/>
    <property type="project" value="UniProtKB-SubCell"/>
</dbReference>
<feature type="domain" description="F5/8 type C" evidence="10">
    <location>
        <begin position="133"/>
        <end position="273"/>
    </location>
</feature>
<dbReference type="SUPFAM" id="SSF49785">
    <property type="entry name" value="Galactose-binding domain-like"/>
    <property type="match status" value="1"/>
</dbReference>
<comment type="caution">
    <text evidence="11">The sequence shown here is derived from an EMBL/GenBank/DDBJ whole genome shotgun (WGS) entry which is preliminary data.</text>
</comment>
<dbReference type="SMART" id="SM00231">
    <property type="entry name" value="FA58C"/>
    <property type="match status" value="1"/>
</dbReference>
<reference evidence="11" key="1">
    <citation type="submission" date="2021-04" db="EMBL/GenBank/DDBJ databases">
        <authorList>
            <consortium name="Molecular Ecology Group"/>
        </authorList>
    </citation>
    <scope>NUCLEOTIDE SEQUENCE</scope>
</reference>
<evidence type="ECO:0000256" key="5">
    <source>
        <dbReference type="ARBA" id="ARBA00022889"/>
    </source>
</evidence>
<name>A0A8S3YQR7_9EUPU</name>
<feature type="non-terminal residue" evidence="11">
    <location>
        <position position="1"/>
    </location>
</feature>
<dbReference type="CDD" id="cd00057">
    <property type="entry name" value="FA58C"/>
    <property type="match status" value="1"/>
</dbReference>
<organism evidence="11 12">
    <name type="scientific">Candidula unifasciata</name>
    <dbReference type="NCBI Taxonomy" id="100452"/>
    <lineage>
        <taxon>Eukaryota</taxon>
        <taxon>Metazoa</taxon>
        <taxon>Spiralia</taxon>
        <taxon>Lophotrochozoa</taxon>
        <taxon>Mollusca</taxon>
        <taxon>Gastropoda</taxon>
        <taxon>Heterobranchia</taxon>
        <taxon>Euthyneura</taxon>
        <taxon>Panpulmonata</taxon>
        <taxon>Eupulmonata</taxon>
        <taxon>Stylommatophora</taxon>
        <taxon>Helicina</taxon>
        <taxon>Helicoidea</taxon>
        <taxon>Geomitridae</taxon>
        <taxon>Candidula</taxon>
    </lineage>
</organism>
<dbReference type="GO" id="GO:0007155">
    <property type="term" value="P:cell adhesion"/>
    <property type="evidence" value="ECO:0007669"/>
    <property type="project" value="UniProtKB-KW"/>
</dbReference>
<evidence type="ECO:0000313" key="12">
    <source>
        <dbReference type="Proteomes" id="UP000678393"/>
    </source>
</evidence>
<protein>
    <recommendedName>
        <fullName evidence="10">F5/8 type C domain-containing protein</fullName>
    </recommendedName>
</protein>
<keyword evidence="7 9" id="KW-1015">Disulfide bond</keyword>
<dbReference type="InterPro" id="IPR002172">
    <property type="entry name" value="LDrepeatLR_classA_rpt"/>
</dbReference>
<evidence type="ECO:0000256" key="6">
    <source>
        <dbReference type="ARBA" id="ARBA00023136"/>
    </source>
</evidence>
<dbReference type="FunFam" id="2.60.120.260:FF:000016">
    <property type="entry name" value="Contactin-associated protein-like 4 isoform 1"/>
    <property type="match status" value="1"/>
</dbReference>
<evidence type="ECO:0000256" key="1">
    <source>
        <dbReference type="ARBA" id="ARBA00004184"/>
    </source>
</evidence>
<dbReference type="AlphaFoldDB" id="A0A8S3YQR7"/>
<dbReference type="PANTHER" id="PTHR46806:SF5">
    <property type="entry name" value="F5_8 TYPE C DOMAIN-CONTAINING PROTEIN"/>
    <property type="match status" value="1"/>
</dbReference>
<accession>A0A8S3YQR7</accession>
<keyword evidence="6" id="KW-0472">Membrane</keyword>
<comment type="subcellular location">
    <subcellularLocation>
        <location evidence="1">Endomembrane system</location>
        <topology evidence="1">Peripheral membrane protein</topology>
    </subcellularLocation>
    <subcellularLocation>
        <location evidence="2">Secreted</location>
    </subcellularLocation>
</comment>
<feature type="disulfide bond" evidence="9">
    <location>
        <begin position="483"/>
        <end position="495"/>
    </location>
</feature>
<dbReference type="Pfam" id="PF00754">
    <property type="entry name" value="F5_F8_type_C"/>
    <property type="match status" value="1"/>
</dbReference>
<dbReference type="GO" id="GO:0038023">
    <property type="term" value="F:signaling receptor activity"/>
    <property type="evidence" value="ECO:0007669"/>
    <property type="project" value="TreeGrafter"/>
</dbReference>
<comment type="caution">
    <text evidence="9">Lacks conserved residue(s) required for the propagation of feature annotation.</text>
</comment>
<evidence type="ECO:0000256" key="2">
    <source>
        <dbReference type="ARBA" id="ARBA00004613"/>
    </source>
</evidence>
<sequence length="516" mass="57539">CSWTNWMSDHSPDAVGDMETILQLRRHYSFCNTSDILAVRCRDSKTKRTPEELGQLNVLCEINRGLVCINSNQLLGQCVDYEVSFLCDPYSPGCKLENTPSDLLSTSTSTAESTAHDGTSAFSTGTTETTQLCKQVVNLQEDMLSASSFRDDSYAPGHARLGDANCWMPAATDISPYIQVSFMTWQMVSGITTQGHAGASLFVRTFIIKYSTDGIMWHSYREAEGQDKIFYGNIDSTTPVRNLFHYLIRARYLRIIPVSWNHEIAMRFQLHGSIQVTPLMDKLSLSDMNCTDWDQWLDLNHPNLTHRDEVEPIADLIAHSLFCKNPMAIECRPEPFVRPQTSAPMMSCNLWEGFKCLVSDGNGPVCNNYKVRLGCLKETPECISRQTNPVPVCNPDLDTSFCPESCQQGFYCNGTKCVPRSSCPCNINGKVVMPHGVERDEKCNICQCQSGETMCAPLPQCPSCAKGISYRDTDSCECQCLTCKTNEYQCGDGSCIDEHQKCDCIVDCIDDELGCG</sequence>
<evidence type="ECO:0000256" key="3">
    <source>
        <dbReference type="ARBA" id="ARBA00022525"/>
    </source>
</evidence>
<gene>
    <name evidence="11" type="ORF">CUNI_LOCUS5145</name>
</gene>
<feature type="non-terminal residue" evidence="11">
    <location>
        <position position="516"/>
    </location>
</feature>
<keyword evidence="4" id="KW-0732">Signal</keyword>